<organism evidence="1 2">
    <name type="scientific">Primorskyibacter flagellatus</name>
    <dbReference type="NCBI Taxonomy" id="1387277"/>
    <lineage>
        <taxon>Bacteria</taxon>
        <taxon>Pseudomonadati</taxon>
        <taxon>Pseudomonadota</taxon>
        <taxon>Alphaproteobacteria</taxon>
        <taxon>Rhodobacterales</taxon>
        <taxon>Roseobacteraceae</taxon>
        <taxon>Primorskyibacter</taxon>
    </lineage>
</organism>
<dbReference type="Proteomes" id="UP000612855">
    <property type="component" value="Unassembled WGS sequence"/>
</dbReference>
<protein>
    <submittedName>
        <fullName evidence="1">Uncharacterized protein</fullName>
    </submittedName>
</protein>
<comment type="caution">
    <text evidence="1">The sequence shown here is derived from an EMBL/GenBank/DDBJ whole genome shotgun (WGS) entry which is preliminary data.</text>
</comment>
<evidence type="ECO:0000313" key="1">
    <source>
        <dbReference type="EMBL" id="GGE49534.1"/>
    </source>
</evidence>
<keyword evidence="2" id="KW-1185">Reference proteome</keyword>
<accession>A0A917EKL0</accession>
<name>A0A917EKL0_9RHOB</name>
<sequence length="88" mass="9053">MADVAVAFHHGVAAGKGMDDAIVLNIGSIPDHDPAEIAPQACSGADVASMTQDDISDQNGLGVDICILGHDGYKTLELITVCHSDHLS</sequence>
<gene>
    <name evidence="1" type="ORF">GCM10011360_40790</name>
</gene>
<dbReference type="EMBL" id="BMFJ01000003">
    <property type="protein sequence ID" value="GGE49534.1"/>
    <property type="molecule type" value="Genomic_DNA"/>
</dbReference>
<proteinExistence type="predicted"/>
<evidence type="ECO:0000313" key="2">
    <source>
        <dbReference type="Proteomes" id="UP000612855"/>
    </source>
</evidence>
<dbReference type="AlphaFoldDB" id="A0A917EKL0"/>
<reference evidence="2" key="1">
    <citation type="journal article" date="2019" name="Int. J. Syst. Evol. Microbiol.">
        <title>The Global Catalogue of Microorganisms (GCM) 10K type strain sequencing project: providing services to taxonomists for standard genome sequencing and annotation.</title>
        <authorList>
            <consortium name="The Broad Institute Genomics Platform"/>
            <consortium name="The Broad Institute Genome Sequencing Center for Infectious Disease"/>
            <person name="Wu L."/>
            <person name="Ma J."/>
        </authorList>
    </citation>
    <scope>NUCLEOTIDE SEQUENCE [LARGE SCALE GENOMIC DNA]</scope>
    <source>
        <strain evidence="2">CGMCC 1.12664</strain>
    </source>
</reference>